<evidence type="ECO:0000313" key="4">
    <source>
        <dbReference type="Proteomes" id="UP000179467"/>
    </source>
</evidence>
<comment type="caution">
    <text evidence="3">The sequence shown here is derived from an EMBL/GenBank/DDBJ whole genome shotgun (WGS) entry which is preliminary data.</text>
</comment>
<organism evidence="3 4">
    <name type="scientific">Edaphosphingomonas haloaromaticamans</name>
    <dbReference type="NCBI Taxonomy" id="653954"/>
    <lineage>
        <taxon>Bacteria</taxon>
        <taxon>Pseudomonadati</taxon>
        <taxon>Pseudomonadota</taxon>
        <taxon>Alphaproteobacteria</taxon>
        <taxon>Sphingomonadales</taxon>
        <taxon>Rhizorhabdaceae</taxon>
        <taxon>Edaphosphingomonas</taxon>
    </lineage>
</organism>
<dbReference type="Pfam" id="PF17289">
    <property type="entry name" value="Terminase_6C"/>
    <property type="match status" value="1"/>
</dbReference>
<dbReference type="InterPro" id="IPR006517">
    <property type="entry name" value="Phage_terminase_lsu-like_C"/>
</dbReference>
<feature type="domain" description="Terminase large subunit gp17-like C-terminal" evidence="2">
    <location>
        <begin position="315"/>
        <end position="457"/>
    </location>
</feature>
<sequence length="472" mass="53844">MADPLELRQITDDLCRRDFCAFAIRAFPVLEGCRLELAPHIFIICRLLEKVHLGDIRRGLVCIPPRYLKTYLISIAYTAWLLGRNPRTRIICASYGAQLAEKFSADTLRLMRSPWYRRLFPDTYLDPKQQNKTEIGTTVGGYRLATSVGGTVTGRGADLIIVDDPLKADEAHSPTARETSIHWFNSSIRSRFDHPKKGRVIVVAQRLHAEDLPGHLIATGGWEQLILPAINPKRQDYDIVAGGLKARFAVGRILQPSRHDKNDLAQLRKEMGEHDFEAQFNQCPLPPGGFLFQNSWVKRYEEPPEPARVEAVVQSWDTAYQGDETNAWTVCTTWAKCPDGYYLLDVWRDRPSFSALVKQVHALKAKWRAMLVIVENKASGISLIEVINEKARQPWLIWIGPEKGKVERAQQQTVKFEKGLVWLPDQAPWLATYEAELFQFPHAKFDDQVDSTVQLLASMDYPLFHSRLRFLA</sequence>
<dbReference type="InterPro" id="IPR035421">
    <property type="entry name" value="Terminase_6C"/>
</dbReference>
<gene>
    <name evidence="3" type="ORF">BHE75_00235</name>
</gene>
<evidence type="ECO:0000256" key="1">
    <source>
        <dbReference type="ARBA" id="ARBA00022612"/>
    </source>
</evidence>
<dbReference type="Proteomes" id="UP000179467">
    <property type="component" value="Unassembled WGS sequence"/>
</dbReference>
<accession>A0A1S1H848</accession>
<dbReference type="Gene3D" id="3.30.420.240">
    <property type="match status" value="1"/>
</dbReference>
<protein>
    <submittedName>
        <fullName evidence="3">Terminase-like family protein</fullName>
    </submittedName>
</protein>
<keyword evidence="1" id="KW-1188">Viral release from host cell</keyword>
<name>A0A1S1H848_9SPHN</name>
<dbReference type="InterPro" id="IPR027417">
    <property type="entry name" value="P-loop_NTPase"/>
</dbReference>
<evidence type="ECO:0000259" key="2">
    <source>
        <dbReference type="Pfam" id="PF17289"/>
    </source>
</evidence>
<reference evidence="3 4" key="1">
    <citation type="submission" date="2016-09" db="EMBL/GenBank/DDBJ databases">
        <title>Metabolic pathway, cell adaptation mechanisms and a novel monoxygenase revealed through proteogenomic-transcription analysis of a Sphingomonas haloaromaticamans strain degrading the fungicide ortho-phenylphenol.</title>
        <authorList>
            <person name="Perruchon C."/>
            <person name="Papadopoulou E.S."/>
            <person name="Rousidou C."/>
            <person name="Vasileiadis S."/>
            <person name="Tanou G."/>
            <person name="Amoutzias G."/>
            <person name="Molassiotis A."/>
            <person name="Karpouzas D.G."/>
        </authorList>
    </citation>
    <scope>NUCLEOTIDE SEQUENCE [LARGE SCALE GENOMIC DNA]</scope>
    <source>
        <strain evidence="3 4">P3</strain>
    </source>
</reference>
<evidence type="ECO:0000313" key="3">
    <source>
        <dbReference type="EMBL" id="OHT18264.1"/>
    </source>
</evidence>
<dbReference type="EMBL" id="MIPT01000001">
    <property type="protein sequence ID" value="OHT18264.1"/>
    <property type="molecule type" value="Genomic_DNA"/>
</dbReference>
<keyword evidence="4" id="KW-1185">Reference proteome</keyword>
<dbReference type="AlphaFoldDB" id="A0A1S1H848"/>
<dbReference type="NCBIfam" id="TIGR01630">
    <property type="entry name" value="psiM2_ORF9"/>
    <property type="match status" value="1"/>
</dbReference>
<proteinExistence type="predicted"/>
<dbReference type="Gene3D" id="3.40.50.300">
    <property type="entry name" value="P-loop containing nucleotide triphosphate hydrolases"/>
    <property type="match status" value="1"/>
</dbReference>
<dbReference type="RefSeq" id="WP_070931825.1">
    <property type="nucleotide sequence ID" value="NZ_MIPT01000001.1"/>
</dbReference>